<name>A0A6C0CLJ2_9ZZZZ</name>
<feature type="transmembrane region" description="Helical" evidence="1">
    <location>
        <begin position="39"/>
        <end position="63"/>
    </location>
</feature>
<keyword evidence="1" id="KW-0812">Transmembrane</keyword>
<proteinExistence type="predicted"/>
<accession>A0A6C0CLJ2</accession>
<reference evidence="2" key="1">
    <citation type="journal article" date="2020" name="Nature">
        <title>Giant virus diversity and host interactions through global metagenomics.</title>
        <authorList>
            <person name="Schulz F."/>
            <person name="Roux S."/>
            <person name="Paez-Espino D."/>
            <person name="Jungbluth S."/>
            <person name="Walsh D.A."/>
            <person name="Denef V.J."/>
            <person name="McMahon K.D."/>
            <person name="Konstantinidis K.T."/>
            <person name="Eloe-Fadrosh E.A."/>
            <person name="Kyrpides N.C."/>
            <person name="Woyke T."/>
        </authorList>
    </citation>
    <scope>NUCLEOTIDE SEQUENCE</scope>
    <source>
        <strain evidence="2">GVMAG-M-3300021354-14</strain>
    </source>
</reference>
<evidence type="ECO:0000313" key="2">
    <source>
        <dbReference type="EMBL" id="QHT05163.1"/>
    </source>
</evidence>
<evidence type="ECO:0000256" key="1">
    <source>
        <dbReference type="SAM" id="Phobius"/>
    </source>
</evidence>
<keyword evidence="1" id="KW-0472">Membrane</keyword>
<sequence>MPTLEPTTHKALLYTSIGVGGAAAIASFSVWWFDKFWRIVIACSLAGVVLLAITSVLLLTLYVKPANTNQTGVMKRTAGTQLVTNVNNKVVPGATYRIQTITGGLFLTINPLADSVYQLGTTSDANSAAQFVFEPVGQVNELTVRPAIFYYCYTVVNGVKYYATTVRYDKNLDAYTTAEVEDTFMYFRPRQTSTDPAIRDTQFRMWPYRVLPEFEWVYNRTYEVQVTDEIYLSFYKYISMNQGCTLYQGSINYDHTQFSLFQLI</sequence>
<protein>
    <submittedName>
        <fullName evidence="2">Uncharacterized protein</fullName>
    </submittedName>
</protein>
<dbReference type="AlphaFoldDB" id="A0A6C0CLJ2"/>
<dbReference type="EMBL" id="MN739450">
    <property type="protein sequence ID" value="QHT05163.1"/>
    <property type="molecule type" value="Genomic_DNA"/>
</dbReference>
<keyword evidence="1" id="KW-1133">Transmembrane helix</keyword>
<organism evidence="2">
    <name type="scientific">viral metagenome</name>
    <dbReference type="NCBI Taxonomy" id="1070528"/>
    <lineage>
        <taxon>unclassified sequences</taxon>
        <taxon>metagenomes</taxon>
        <taxon>organismal metagenomes</taxon>
    </lineage>
</organism>
<feature type="transmembrane region" description="Helical" evidence="1">
    <location>
        <begin position="12"/>
        <end position="33"/>
    </location>
</feature>